<proteinExistence type="predicted"/>
<gene>
    <name evidence="1" type="ORF">HNP32_002002</name>
</gene>
<sequence length="152" mass="16596">MEILEQLRICGFTEAGRIAMAGDYPAPTIDKACCWSGGVYAWVAHWEGAAEILYVGKAGRTLRQRCREHQAGFNGTAGSRAGLRNGAYLAEALRTGARISIWGRASAHIELFGQSVSLCSTEEEALIARFTPALNRSAKPKVRLERPPMRCD</sequence>
<dbReference type="Proteomes" id="UP000539957">
    <property type="component" value="Unassembled WGS sequence"/>
</dbReference>
<organism evidence="1 2">
    <name type="scientific">Brevundimonas bullata</name>
    <dbReference type="NCBI Taxonomy" id="13160"/>
    <lineage>
        <taxon>Bacteria</taxon>
        <taxon>Pseudomonadati</taxon>
        <taxon>Pseudomonadota</taxon>
        <taxon>Alphaproteobacteria</taxon>
        <taxon>Caulobacterales</taxon>
        <taxon>Caulobacteraceae</taxon>
        <taxon>Brevundimonas</taxon>
    </lineage>
</organism>
<dbReference type="EMBL" id="JACHKY010000003">
    <property type="protein sequence ID" value="MBB4798258.1"/>
    <property type="molecule type" value="Genomic_DNA"/>
</dbReference>
<keyword evidence="2" id="KW-1185">Reference proteome</keyword>
<evidence type="ECO:0000313" key="2">
    <source>
        <dbReference type="Proteomes" id="UP000539957"/>
    </source>
</evidence>
<evidence type="ECO:0000313" key="1">
    <source>
        <dbReference type="EMBL" id="MBB4798258.1"/>
    </source>
</evidence>
<dbReference type="InterPro" id="IPR053748">
    <property type="entry name" value="Host_DNA_Degrad_Endo"/>
</dbReference>
<reference evidence="1 2" key="1">
    <citation type="submission" date="2020-08" db="EMBL/GenBank/DDBJ databases">
        <title>Functional genomics of gut bacteria from endangered species of beetles.</title>
        <authorList>
            <person name="Carlos-Shanley C."/>
        </authorList>
    </citation>
    <scope>NUCLEOTIDE SEQUENCE [LARGE SCALE GENOMIC DNA]</scope>
    <source>
        <strain evidence="1 2">S00123</strain>
    </source>
</reference>
<accession>A0A7W7N3C8</accession>
<protein>
    <recommendedName>
        <fullName evidence="3">GIY-YIG domain-containing protein</fullName>
    </recommendedName>
</protein>
<dbReference type="RefSeq" id="WP_184269597.1">
    <property type="nucleotide sequence ID" value="NZ_JACHKY010000003.1"/>
</dbReference>
<name>A0A7W7N3C8_9CAUL</name>
<evidence type="ECO:0008006" key="3">
    <source>
        <dbReference type="Google" id="ProtNLM"/>
    </source>
</evidence>
<dbReference type="Gene3D" id="3.40.1440.40">
    <property type="match status" value="1"/>
</dbReference>
<comment type="caution">
    <text evidence="1">The sequence shown here is derived from an EMBL/GenBank/DDBJ whole genome shotgun (WGS) entry which is preliminary data.</text>
</comment>
<dbReference type="AlphaFoldDB" id="A0A7W7N3C8"/>